<dbReference type="Gene3D" id="3.30.70.3290">
    <property type="match status" value="1"/>
</dbReference>
<comment type="caution">
    <text evidence="12">The sequence shown here is derived from an EMBL/GenBank/DDBJ whole genome shotgun (WGS) entry which is preliminary data.</text>
</comment>
<reference evidence="12 13" key="1">
    <citation type="journal article" date="2014" name="Proc. Natl. Acad. Sci. U.S.A.">
        <title>Trajectory and genomic determinants of fungal-pathogen speciation and host adaptation.</title>
        <authorList>
            <person name="Hu X."/>
            <person name="Xiao G."/>
            <person name="Zheng P."/>
            <person name="Shang Y."/>
            <person name="Su Y."/>
            <person name="Zhang X."/>
            <person name="Liu X."/>
            <person name="Zhan S."/>
            <person name="St Leger R.J."/>
            <person name="Wang C."/>
        </authorList>
    </citation>
    <scope>NUCLEOTIDE SEQUENCE [LARGE SCALE GENOMIC DNA]</scope>
    <source>
        <strain evidence="12 13">ARSEF 549</strain>
    </source>
</reference>
<gene>
    <name evidence="12" type="ORF">MAN_06729</name>
</gene>
<keyword evidence="13" id="KW-1185">Reference proteome</keyword>
<dbReference type="PANTHER" id="PTHR43775">
    <property type="entry name" value="FATTY ACID SYNTHASE"/>
    <property type="match status" value="1"/>
</dbReference>
<dbReference type="CDD" id="cd00833">
    <property type="entry name" value="PKS"/>
    <property type="match status" value="1"/>
</dbReference>
<dbReference type="Pfam" id="PF23297">
    <property type="entry name" value="ACP_SdgA_C"/>
    <property type="match status" value="1"/>
</dbReference>
<dbReference type="GO" id="GO:0008168">
    <property type="term" value="F:methyltransferase activity"/>
    <property type="evidence" value="ECO:0007669"/>
    <property type="project" value="UniProtKB-KW"/>
</dbReference>
<dbReference type="HOGENOM" id="CLU_000022_31_0_1"/>
<dbReference type="InterPro" id="IPR020806">
    <property type="entry name" value="PKS_PP-bd"/>
</dbReference>
<dbReference type="Gene3D" id="1.10.1200.10">
    <property type="entry name" value="ACP-like"/>
    <property type="match status" value="1"/>
</dbReference>
<dbReference type="GO" id="GO:0031177">
    <property type="term" value="F:phosphopantetheine binding"/>
    <property type="evidence" value="ECO:0007669"/>
    <property type="project" value="InterPro"/>
</dbReference>
<dbReference type="SUPFAM" id="SSF47336">
    <property type="entry name" value="ACP-like"/>
    <property type="match status" value="1"/>
</dbReference>
<evidence type="ECO:0000259" key="10">
    <source>
        <dbReference type="PROSITE" id="PS52004"/>
    </source>
</evidence>
<name>A0A0B4ERG9_METAF</name>
<dbReference type="InterPro" id="IPR014030">
    <property type="entry name" value="Ketoacyl_synth_N"/>
</dbReference>
<evidence type="ECO:0000313" key="12">
    <source>
        <dbReference type="EMBL" id="KID64555.1"/>
    </source>
</evidence>
<feature type="region of interest" description="Disordered" evidence="8">
    <location>
        <begin position="2506"/>
        <end position="2544"/>
    </location>
</feature>
<feature type="active site" description="Proton acceptor; for dehydratase activity" evidence="7">
    <location>
        <position position="981"/>
    </location>
</feature>
<dbReference type="PROSITE" id="PS52019">
    <property type="entry name" value="PKS_MFAS_DH"/>
    <property type="match status" value="1"/>
</dbReference>
<dbReference type="Pfam" id="PF16197">
    <property type="entry name" value="KAsynt_C_assoc"/>
    <property type="match status" value="1"/>
</dbReference>
<dbReference type="InterPro" id="IPR001227">
    <property type="entry name" value="Ac_transferase_dom_sf"/>
</dbReference>
<dbReference type="InterPro" id="IPR016035">
    <property type="entry name" value="Acyl_Trfase/lysoPLipase"/>
</dbReference>
<sequence length="2544" mass="275916">MDVGLVREQPEPIAIVGIGCRFPGGASTPSKLWDVLKEAPNTAKVIPQERFNLDRFYHPVGTHHGTSNVKETYFLDEDVRRFDAGFFNIPPPEAGAMDPQHRLLMETVYEAMEASGTTIEQLQGSNTSVFVGVMCSDYYILSAQDLDSVSTYNSTGIANSNASARLSYFFDWHGPCMTIDTACSSSLVAVHQAVQALRAGTSRVAVAAGTNLLLCPLGYISESLLGMLSPNGRCQMWDEKADGYARGEGVACVLLKKLSDAIADGDHVDCVIRETGVNQDGKTKGITMPSAVSQASLIQRTYRQAGLDPRNKRHRCQYFEAHGTGTPAGDPQEAEALDTAFFQDSERDANDILYVGSVKTVVGHTEGTAGLAGIIKACLSIKHGIISPNLHLDNLSPSVKPFCKNLEVVTSIMPWPELPAGQVRRASVNSFGFGGTNAHAILESPWPSDDLQAQVEDRTPGSAEKEALHLPFLFSATSEKSLVALVDAYSEYLDSNPDVDLCRLAYTLGCRRSAFAFKTCFSAASQEELCSKLSESTSDQGNLSFVRSTTTNPSLLGVFTGQGAQWPRMGASLLQSSNRAMDILNELDASLAALPASDRPSWTLRDELLADASTSRVAEATIAQPLVCAVQILLVTLLRDAGVQFKSVVGHSSGEIAAAFAAGFINHHDAIRIAYYRGLHSKLARSASGEIGGMLATGLSYDEGIELCDHEDFTGRITVAASNSPSSVTISGDLDALEQLQLVLEDEETFVRALRVDKAYHSHHMKPASGPFLGSVRNCAINIMTPPNDAPTWFSSVYGGQAMEASDIIKGSYWVENLLNPVLFSHALEAALLSGDAFDAALEIGPHPALKGPATDVMKAVTGKTIPYSGTLARGKHDVESFSDALGHLWTNAGPSSINLDSYGQAMYQDWKTIKILRDLPAYPWNRDRILWTESRGTKLWRQQEGKFHDILGSRCADGTEEEWRWKNLLHPKELPWVLDHALQGQTVFPGTGYLCLAVEAAMQIAGNNSVQLLELTDLSIRKAIAIDESVGTETLVSMTKIIRTDEDITMAFACFSTVGKEASGLALNAMGNVRVQLGQPMPDILAPRPPPAHGMRPVSTDHFYSEVAKLGYNYGPTFRGICNLERKLGGSRGDIVGPPNDETGTTLLFHPGMLDAALQGMLVGFSSPGDGRLWSLHAPSSIRRVTLVPSLCGANMTPKVSFDCAVTDIECNELTGDVEVFQDETGYKSISVEGVAFIPFTAATASDDRGLFAHNVYGIESPNGQAALGSYRATKKEIQKGVDCERVAFYYLRRLHEDFSQAERTALHLPRHHQALFDYAEYIYNIVQRGEHAYVKKEWMEDTYEQICSIMKRQVYIYGEAFYGPNDPDFQLTAASGENLPAVIRGETTILEHLTKDNKLNNYYQHALGFHALNDLIAATVKQIAHRYPRMNICEVGAGTGGASRRIFAELGTAYSSYTYTDISSGFFSKAQEDFAAYKDRMIYKTLDITVDPAEQGFEHGAYDLVVAANVLHATPDLVATLSNARKLLRPGGFLVMMEFTDKSVLRLGVIIGGLPGWWIGADTGRKHSPCVSLPEWNDILLGSGFAGIETSTPVLDPVVMPASIIVGQAVDSDLSLLREPTAVSPGLGMAKNAELLIVGGAGAASAKVVEDVVAAVRPHYQNIVHVRSWDDPSADHGLKNPTVLSLQDLDGTVWRDMTVRRFERLKAVFLTAANVLWVTWGTDCENGDGAMTVGFFRSLAYELPQAILQVMDLEDVSKADGSVIAQRLLRLDMSSYMNKTGSLGRTMFSNEPELRFRDGNVLIPRCLPHVDQNHRYDSLKRVIDKEICLDESIATLNWSRSEYTLREDECAVLPRVADHRRVRVDSSLASSIVTPAGRLFFSLGTDMDTGRRVVSASSKNSSAILVPHKWSFHVDVGRSIDSQYLSFLSGYLLSRHLSSRMPAGGTVVVHEPDPGLASMMSRQLATMGCRVLFTTAATGVVRRNWLAMHPRIPDRQLIRALPTTCDLYLDLSATTPCPEGSSFLSQRISKMLPPLCERHDAGIVIARQSTVFAGAHDDAIHELLNRVNSFAAAQLNGVPDGMPLPMISLSRILSSGDSATGNALRGIIQWHGEDSVPARVEPVVNRNDLFAADKTYWLVGLAGDLGRSICDFMVAQGARYIVLSSRNPEVNHEWVKDHAARGATVVYIAADITSESSLRASYDQIRANLPPVSGVANGTLVLKDRGLVNMDLETFHANTKCKVEGTEHLDALFPDNTLDWFIAFSSISATVGNMGQMAYTAANMFMKAIISQRRKRGVAGSVIDISQVFGVGYVERELKRQAKSDREQAMRLMGKSGTLVMSEPDLHQLFAEAVISGRAGSGHDPEIISGLRIMTPAESKDALWGGNVRFGHMIQETGTAKPPSATKTAAIPIRAQLEAAKDAEQISAMLGAAFKAKLKAALQVGEETLSVTTPLVDMGVDSLVAVEIRTWLANEVGADVAVLKILGGPSIQDLVEDIAVAIKGQESSSDSAESETSSNSEDKTSTPATEGSSDGSGLEKTE</sequence>
<dbReference type="GO" id="GO:0044550">
    <property type="term" value="P:secondary metabolite biosynthetic process"/>
    <property type="evidence" value="ECO:0007669"/>
    <property type="project" value="TreeGrafter"/>
</dbReference>
<keyword evidence="3" id="KW-0489">Methyltransferase</keyword>
<dbReference type="SMART" id="SM00826">
    <property type="entry name" value="PKS_DH"/>
    <property type="match status" value="1"/>
</dbReference>
<dbReference type="Pfam" id="PF02801">
    <property type="entry name" value="Ketoacyl-synt_C"/>
    <property type="match status" value="1"/>
</dbReference>
<feature type="compositionally biased region" description="Polar residues" evidence="8">
    <location>
        <begin position="2527"/>
        <end position="2537"/>
    </location>
</feature>
<dbReference type="GO" id="GO:0004315">
    <property type="term" value="F:3-oxoacyl-[acyl-carrier-protein] synthase activity"/>
    <property type="evidence" value="ECO:0007669"/>
    <property type="project" value="InterPro"/>
</dbReference>
<dbReference type="GO" id="GO:0016491">
    <property type="term" value="F:oxidoreductase activity"/>
    <property type="evidence" value="ECO:0007669"/>
    <property type="project" value="UniProtKB-KW"/>
</dbReference>
<feature type="active site" description="Proton donor; for dehydratase activity" evidence="7">
    <location>
        <position position="1156"/>
    </location>
</feature>
<dbReference type="InterPro" id="IPR013217">
    <property type="entry name" value="Methyltransf_12"/>
</dbReference>
<dbReference type="InterPro" id="IPR032821">
    <property type="entry name" value="PKS_assoc"/>
</dbReference>
<dbReference type="InterPro" id="IPR020807">
    <property type="entry name" value="PKS_DH"/>
</dbReference>
<dbReference type="PROSITE" id="PS00012">
    <property type="entry name" value="PHOSPHOPANTETHEINE"/>
    <property type="match status" value="1"/>
</dbReference>
<dbReference type="GO" id="GO:0006633">
    <property type="term" value="P:fatty acid biosynthetic process"/>
    <property type="evidence" value="ECO:0007669"/>
    <property type="project" value="InterPro"/>
</dbReference>
<dbReference type="SMART" id="SM00825">
    <property type="entry name" value="PKS_KS"/>
    <property type="match status" value="1"/>
</dbReference>
<protein>
    <submittedName>
        <fullName evidence="12">Beta-ketoacyl synthase</fullName>
    </submittedName>
</protein>
<dbReference type="SMART" id="SM00822">
    <property type="entry name" value="PKS_KR"/>
    <property type="match status" value="1"/>
</dbReference>
<evidence type="ECO:0000259" key="9">
    <source>
        <dbReference type="PROSITE" id="PS50075"/>
    </source>
</evidence>
<dbReference type="Gene3D" id="3.40.366.10">
    <property type="entry name" value="Malonyl-Coenzyme A Acyl Carrier Protein, domain 2"/>
    <property type="match status" value="1"/>
</dbReference>
<dbReference type="Pfam" id="PF21089">
    <property type="entry name" value="PKS_DH_N"/>
    <property type="match status" value="1"/>
</dbReference>
<evidence type="ECO:0000256" key="8">
    <source>
        <dbReference type="SAM" id="MobiDB-lite"/>
    </source>
</evidence>
<dbReference type="InterPro" id="IPR016039">
    <property type="entry name" value="Thiolase-like"/>
</dbReference>
<accession>A0A0B4ERG9</accession>
<dbReference type="SUPFAM" id="SSF53901">
    <property type="entry name" value="Thiolase-like"/>
    <property type="match status" value="1"/>
</dbReference>
<dbReference type="PROSITE" id="PS52004">
    <property type="entry name" value="KS3_2"/>
    <property type="match status" value="1"/>
</dbReference>
<dbReference type="EMBL" id="AZNF01000008">
    <property type="protein sequence ID" value="KID64555.1"/>
    <property type="molecule type" value="Genomic_DNA"/>
</dbReference>
<evidence type="ECO:0000256" key="3">
    <source>
        <dbReference type="ARBA" id="ARBA00022603"/>
    </source>
</evidence>
<dbReference type="InterPro" id="IPR029063">
    <property type="entry name" value="SAM-dependent_MTases_sf"/>
</dbReference>
<keyword evidence="1" id="KW-0596">Phosphopantetheine</keyword>
<dbReference type="SMART" id="SM00827">
    <property type="entry name" value="PKS_AT"/>
    <property type="match status" value="1"/>
</dbReference>
<dbReference type="Proteomes" id="UP000031186">
    <property type="component" value="Unassembled WGS sequence"/>
</dbReference>
<dbReference type="VEuPathDB" id="FungiDB:MAN_06729"/>
<dbReference type="InterPro" id="IPR050091">
    <property type="entry name" value="PKS_NRPS_Biosynth_Enz"/>
</dbReference>
<evidence type="ECO:0000256" key="1">
    <source>
        <dbReference type="ARBA" id="ARBA00022450"/>
    </source>
</evidence>
<feature type="domain" description="PKS/mFAS DH" evidence="11">
    <location>
        <begin position="949"/>
        <end position="1247"/>
    </location>
</feature>
<dbReference type="InterPro" id="IPR057326">
    <property type="entry name" value="KR_dom"/>
</dbReference>
<dbReference type="PROSITE" id="PS50075">
    <property type="entry name" value="CARRIER"/>
    <property type="match status" value="1"/>
</dbReference>
<dbReference type="GO" id="GO:0032259">
    <property type="term" value="P:methylation"/>
    <property type="evidence" value="ECO:0007669"/>
    <property type="project" value="UniProtKB-KW"/>
</dbReference>
<dbReference type="Pfam" id="PF00109">
    <property type="entry name" value="ketoacyl-synt"/>
    <property type="match status" value="1"/>
</dbReference>
<proteinExistence type="predicted"/>
<dbReference type="Gene3D" id="3.40.47.10">
    <property type="match status" value="1"/>
</dbReference>
<dbReference type="InterPro" id="IPR018201">
    <property type="entry name" value="Ketoacyl_synth_AS"/>
</dbReference>
<dbReference type="Pfam" id="PF14765">
    <property type="entry name" value="PS-DH"/>
    <property type="match status" value="1"/>
</dbReference>
<feature type="domain" description="Ketosynthase family 3 (KS3)" evidence="10">
    <location>
        <begin position="10"/>
        <end position="444"/>
    </location>
</feature>
<dbReference type="InterPro" id="IPR013968">
    <property type="entry name" value="PKS_KR"/>
</dbReference>
<dbReference type="Gene3D" id="3.40.50.720">
    <property type="entry name" value="NAD(P)-binding Rossmann-like Domain"/>
    <property type="match status" value="2"/>
</dbReference>
<dbReference type="FunFam" id="3.40.47.10:FF:000019">
    <property type="entry name" value="Polyketide synthase type I"/>
    <property type="match status" value="1"/>
</dbReference>
<dbReference type="SUPFAM" id="SSF52151">
    <property type="entry name" value="FabD/lysophospholipase-like"/>
    <property type="match status" value="1"/>
</dbReference>
<dbReference type="SUPFAM" id="SSF53335">
    <property type="entry name" value="S-adenosyl-L-methionine-dependent methyltransferases"/>
    <property type="match status" value="1"/>
</dbReference>
<keyword evidence="6" id="KW-0511">Multifunctional enzyme</keyword>
<dbReference type="SMART" id="SM00823">
    <property type="entry name" value="PKS_PP"/>
    <property type="match status" value="1"/>
</dbReference>
<dbReference type="Gene3D" id="3.10.129.110">
    <property type="entry name" value="Polyketide synthase dehydratase"/>
    <property type="match status" value="1"/>
</dbReference>
<dbReference type="InterPro" id="IPR020841">
    <property type="entry name" value="PKS_Beta-ketoAc_synthase_dom"/>
</dbReference>
<dbReference type="Pfam" id="PF00698">
    <property type="entry name" value="Acyl_transf_1"/>
    <property type="match status" value="1"/>
</dbReference>
<organism evidence="12 13">
    <name type="scientific">Metarhizium anisopliae (strain ARSEF 549)</name>
    <dbReference type="NCBI Taxonomy" id="3151832"/>
    <lineage>
        <taxon>Eukaryota</taxon>
        <taxon>Fungi</taxon>
        <taxon>Dikarya</taxon>
        <taxon>Ascomycota</taxon>
        <taxon>Pezizomycotina</taxon>
        <taxon>Sordariomycetes</taxon>
        <taxon>Hypocreomycetidae</taxon>
        <taxon>Hypocreales</taxon>
        <taxon>Clavicipitaceae</taxon>
        <taxon>Metarhizium</taxon>
    </lineage>
</organism>
<feature type="compositionally biased region" description="Low complexity" evidence="8">
    <location>
        <begin position="2508"/>
        <end position="2521"/>
    </location>
</feature>
<evidence type="ECO:0000256" key="5">
    <source>
        <dbReference type="ARBA" id="ARBA00023002"/>
    </source>
</evidence>
<dbReference type="InterPro" id="IPR049552">
    <property type="entry name" value="PKS_DH_N"/>
</dbReference>
<evidence type="ECO:0000256" key="7">
    <source>
        <dbReference type="PROSITE-ProRule" id="PRU01363"/>
    </source>
</evidence>
<feature type="region of interest" description="N-terminal hotdog fold" evidence="7">
    <location>
        <begin position="949"/>
        <end position="1081"/>
    </location>
</feature>
<dbReference type="SUPFAM" id="SSF55048">
    <property type="entry name" value="Probable ACP-binding domain of malonyl-CoA ACP transacylase"/>
    <property type="match status" value="1"/>
</dbReference>
<dbReference type="PANTHER" id="PTHR43775:SF20">
    <property type="entry name" value="HYBRID PKS-NRPS SYNTHETASE APDA"/>
    <property type="match status" value="1"/>
</dbReference>
<dbReference type="InterPro" id="IPR036291">
    <property type="entry name" value="NAD(P)-bd_dom_sf"/>
</dbReference>
<dbReference type="InterPro" id="IPR036736">
    <property type="entry name" value="ACP-like_sf"/>
</dbReference>
<evidence type="ECO:0000256" key="4">
    <source>
        <dbReference type="ARBA" id="ARBA00022679"/>
    </source>
</evidence>
<dbReference type="Gene3D" id="3.40.50.150">
    <property type="entry name" value="Vaccinia Virus protein VP39"/>
    <property type="match status" value="1"/>
</dbReference>
<evidence type="ECO:0000313" key="13">
    <source>
        <dbReference type="Proteomes" id="UP000031186"/>
    </source>
</evidence>
<dbReference type="InterPro" id="IPR009081">
    <property type="entry name" value="PP-bd_ACP"/>
</dbReference>
<dbReference type="Pfam" id="PF08659">
    <property type="entry name" value="KR"/>
    <property type="match status" value="1"/>
</dbReference>
<keyword evidence="4" id="KW-0808">Transferase</keyword>
<evidence type="ECO:0000259" key="11">
    <source>
        <dbReference type="PROSITE" id="PS52019"/>
    </source>
</evidence>
<dbReference type="PROSITE" id="PS00606">
    <property type="entry name" value="KS3_1"/>
    <property type="match status" value="1"/>
</dbReference>
<feature type="domain" description="Carrier" evidence="9">
    <location>
        <begin position="2426"/>
        <end position="2504"/>
    </location>
</feature>
<dbReference type="InterPro" id="IPR042104">
    <property type="entry name" value="PKS_dehydratase_sf"/>
</dbReference>
<feature type="region of interest" description="C-terminal hotdog fold" evidence="7">
    <location>
        <begin position="1096"/>
        <end position="1247"/>
    </location>
</feature>
<evidence type="ECO:0000256" key="6">
    <source>
        <dbReference type="ARBA" id="ARBA00023268"/>
    </source>
</evidence>
<dbReference type="Pfam" id="PF08242">
    <property type="entry name" value="Methyltransf_12"/>
    <property type="match status" value="1"/>
</dbReference>
<keyword evidence="5" id="KW-0560">Oxidoreductase</keyword>
<dbReference type="InterPro" id="IPR049900">
    <property type="entry name" value="PKS_mFAS_DH"/>
</dbReference>
<feature type="non-terminal residue" evidence="12">
    <location>
        <position position="1"/>
    </location>
</feature>
<dbReference type="CDD" id="cd02440">
    <property type="entry name" value="AdoMet_MTases"/>
    <property type="match status" value="1"/>
</dbReference>
<dbReference type="InterPro" id="IPR014043">
    <property type="entry name" value="Acyl_transferase_dom"/>
</dbReference>
<evidence type="ECO:0000256" key="2">
    <source>
        <dbReference type="ARBA" id="ARBA00022553"/>
    </source>
</evidence>
<dbReference type="OrthoDB" id="329835at2759"/>
<dbReference type="InterPro" id="IPR016036">
    <property type="entry name" value="Malonyl_transacylase_ACP-bd"/>
</dbReference>
<keyword evidence="2" id="KW-0597">Phosphoprotein</keyword>
<dbReference type="InterPro" id="IPR006162">
    <property type="entry name" value="Ppantetheine_attach_site"/>
</dbReference>
<dbReference type="InterPro" id="IPR049551">
    <property type="entry name" value="PKS_DH_C"/>
</dbReference>
<dbReference type="SUPFAM" id="SSF51735">
    <property type="entry name" value="NAD(P)-binding Rossmann-fold domains"/>
    <property type="match status" value="1"/>
</dbReference>
<dbReference type="InterPro" id="IPR014031">
    <property type="entry name" value="Ketoacyl_synth_C"/>
</dbReference>
<dbReference type="GO" id="GO:0004312">
    <property type="term" value="F:fatty acid synthase activity"/>
    <property type="evidence" value="ECO:0007669"/>
    <property type="project" value="TreeGrafter"/>
</dbReference>